<accession>A0A2U2AES5</accession>
<dbReference type="Pfam" id="PF13432">
    <property type="entry name" value="TPR_16"/>
    <property type="match status" value="1"/>
</dbReference>
<dbReference type="Gene3D" id="1.25.40.10">
    <property type="entry name" value="Tetratricopeptide repeat domain"/>
    <property type="match status" value="1"/>
</dbReference>
<feature type="repeat" description="TPR" evidence="1">
    <location>
        <begin position="81"/>
        <end position="114"/>
    </location>
</feature>
<dbReference type="SMART" id="SM00028">
    <property type="entry name" value="TPR"/>
    <property type="match status" value="2"/>
</dbReference>
<evidence type="ECO:0000256" key="1">
    <source>
        <dbReference type="PROSITE-ProRule" id="PRU00339"/>
    </source>
</evidence>
<evidence type="ECO:0000313" key="3">
    <source>
        <dbReference type="Proteomes" id="UP000245020"/>
    </source>
</evidence>
<dbReference type="Pfam" id="PF13181">
    <property type="entry name" value="TPR_8"/>
    <property type="match status" value="1"/>
</dbReference>
<dbReference type="InterPro" id="IPR019734">
    <property type="entry name" value="TPR_rpt"/>
</dbReference>
<dbReference type="InterPro" id="IPR011990">
    <property type="entry name" value="TPR-like_helical_dom_sf"/>
</dbReference>
<dbReference type="OrthoDB" id="129043at2"/>
<dbReference type="AlphaFoldDB" id="A0A2U2AES5"/>
<proteinExistence type="predicted"/>
<dbReference type="SUPFAM" id="SSF48452">
    <property type="entry name" value="TPR-like"/>
    <property type="match status" value="1"/>
</dbReference>
<sequence length="258" mass="29681">MMMLRGYRGELLRGVVGSLLLLLMVGCASLSQNFQAPVTLAELSEAEQKHYELSLHYIDTAHYEAAEEKLQTILQQHPTFSEGYNALGVLYERKGRVTKGSEYFLEAMKLNPHYDVAVMNYSQLMCYKSGSDGISQAIESEAKSIAMVENRIKIESRLYTALLKCYIRENYLQNGQEVAEKAITLDPDYALTYLYFADILYRQQYYTKAREAIDRFNDLQGYSRESAQLGLQISNALQNQDEINKYQYVLRTQFDEDL</sequence>
<protein>
    <submittedName>
        <fullName evidence="2">Uncharacterized protein</fullName>
    </submittedName>
</protein>
<organism evidence="2 3">
    <name type="scientific">Ignatzschineria ureiclastica</name>
    <dbReference type="NCBI Taxonomy" id="472582"/>
    <lineage>
        <taxon>Bacteria</taxon>
        <taxon>Pseudomonadati</taxon>
        <taxon>Pseudomonadota</taxon>
        <taxon>Gammaproteobacteria</taxon>
        <taxon>Cardiobacteriales</taxon>
        <taxon>Ignatzschineriaceae</taxon>
        <taxon>Ignatzschineria</taxon>
    </lineage>
</organism>
<dbReference type="EMBL" id="QEWQ01000003">
    <property type="protein sequence ID" value="PWD81079.1"/>
    <property type="molecule type" value="Genomic_DNA"/>
</dbReference>
<comment type="caution">
    <text evidence="2">The sequence shown here is derived from an EMBL/GenBank/DDBJ whole genome shotgun (WGS) entry which is preliminary data.</text>
</comment>
<reference evidence="3" key="1">
    <citation type="submission" date="2018-05" db="EMBL/GenBank/DDBJ databases">
        <title>Ignatzschineria dubaiensis sp. nov., isolated from necrotic foot tissues of dromedaries (Camelus dromedarius) and associated maggots in Dubai, United Arab Emirates.</title>
        <authorList>
            <person name="Tsang C.C."/>
            <person name="Tang J.Y.M."/>
            <person name="Fong J.Y.H."/>
            <person name="Kinne J."/>
            <person name="Lee H.H."/>
            <person name="Joseph M."/>
            <person name="Jose S."/>
            <person name="Schuster R.K."/>
            <person name="Tang Y."/>
            <person name="Sivakumar S."/>
            <person name="Chen J.H.K."/>
            <person name="Teng J.L.L."/>
            <person name="Lau S.K.P."/>
            <person name="Wernery U."/>
            <person name="Woo P.C.Y."/>
        </authorList>
    </citation>
    <scope>NUCLEOTIDE SEQUENCE [LARGE SCALE GENOMIC DNA]</scope>
    <source>
        <strain evidence="3">KCTC 22644</strain>
    </source>
</reference>
<gene>
    <name evidence="2" type="ORF">DC083_04035</name>
</gene>
<keyword evidence="1" id="KW-0802">TPR repeat</keyword>
<dbReference type="PROSITE" id="PS51257">
    <property type="entry name" value="PROKAR_LIPOPROTEIN"/>
    <property type="match status" value="1"/>
</dbReference>
<dbReference type="Proteomes" id="UP000245020">
    <property type="component" value="Unassembled WGS sequence"/>
</dbReference>
<evidence type="ECO:0000313" key="2">
    <source>
        <dbReference type="EMBL" id="PWD81079.1"/>
    </source>
</evidence>
<dbReference type="PROSITE" id="PS50005">
    <property type="entry name" value="TPR"/>
    <property type="match status" value="1"/>
</dbReference>
<name>A0A2U2AES5_9GAMM</name>
<keyword evidence="3" id="KW-1185">Reference proteome</keyword>